<keyword evidence="3" id="KW-1185">Reference proteome</keyword>
<evidence type="ECO:0000256" key="1">
    <source>
        <dbReference type="SAM" id="MobiDB-lite"/>
    </source>
</evidence>
<evidence type="ECO:0000313" key="2">
    <source>
        <dbReference type="EMBL" id="KZO91152.1"/>
    </source>
</evidence>
<accession>A0A167H251</accession>
<reference evidence="2 3" key="1">
    <citation type="journal article" date="2016" name="Mol. Biol. Evol.">
        <title>Comparative Genomics of Early-Diverging Mushroom-Forming Fungi Provides Insights into the Origins of Lignocellulose Decay Capabilities.</title>
        <authorList>
            <person name="Nagy L.G."/>
            <person name="Riley R."/>
            <person name="Tritt A."/>
            <person name="Adam C."/>
            <person name="Daum C."/>
            <person name="Floudas D."/>
            <person name="Sun H."/>
            <person name="Yadav J.S."/>
            <person name="Pangilinan J."/>
            <person name="Larsson K.H."/>
            <person name="Matsuura K."/>
            <person name="Barry K."/>
            <person name="Labutti K."/>
            <person name="Kuo R."/>
            <person name="Ohm R.A."/>
            <person name="Bhattacharya S.S."/>
            <person name="Shirouzu T."/>
            <person name="Yoshinaga Y."/>
            <person name="Martin F.M."/>
            <person name="Grigoriev I.V."/>
            <person name="Hibbett D.S."/>
        </authorList>
    </citation>
    <scope>NUCLEOTIDE SEQUENCE [LARGE SCALE GENOMIC DNA]</scope>
    <source>
        <strain evidence="2 3">TUFC12733</strain>
    </source>
</reference>
<dbReference type="Proteomes" id="UP000076738">
    <property type="component" value="Unassembled WGS sequence"/>
</dbReference>
<dbReference type="EMBL" id="KV417328">
    <property type="protein sequence ID" value="KZO91152.1"/>
    <property type="molecule type" value="Genomic_DNA"/>
</dbReference>
<organism evidence="2 3">
    <name type="scientific">Calocera viscosa (strain TUFC12733)</name>
    <dbReference type="NCBI Taxonomy" id="1330018"/>
    <lineage>
        <taxon>Eukaryota</taxon>
        <taxon>Fungi</taxon>
        <taxon>Dikarya</taxon>
        <taxon>Basidiomycota</taxon>
        <taxon>Agaricomycotina</taxon>
        <taxon>Dacrymycetes</taxon>
        <taxon>Dacrymycetales</taxon>
        <taxon>Dacrymycetaceae</taxon>
        <taxon>Calocera</taxon>
    </lineage>
</organism>
<protein>
    <submittedName>
        <fullName evidence="2">Uncharacterized protein</fullName>
    </submittedName>
</protein>
<proteinExistence type="predicted"/>
<feature type="region of interest" description="Disordered" evidence="1">
    <location>
        <begin position="1"/>
        <end position="32"/>
    </location>
</feature>
<dbReference type="AlphaFoldDB" id="A0A167H251"/>
<sequence>MSYMPCSRQGPATRGKVRGAKSHSQGSSKAGVGQMCCKHTSRGATTDGCSAAASWWPRRLQAARGYRSRSIAVTTQMYTECRCRGRRTLMGNCEGLAGCGVPAASAEDHRGIPVRSNLRYKGGAAEVYIPREKWKQMEANLWLRPVQDQVHWTAFRVASCRSCCILGVPTGPLSTGAGAACLPMAAACTKSWFFVEGCCHPVVPWGPVAVVGRALPEHVVPVVLLPGTWCAVHMPQPQQYACRKVVDCATGLV</sequence>
<gene>
    <name evidence="2" type="ORF">CALVIDRAFT_531038</name>
</gene>
<evidence type="ECO:0000313" key="3">
    <source>
        <dbReference type="Proteomes" id="UP000076738"/>
    </source>
</evidence>
<name>A0A167H251_CALVF</name>